<evidence type="ECO:0000313" key="1">
    <source>
        <dbReference type="EMBL" id="HEF64946.1"/>
    </source>
</evidence>
<reference evidence="1" key="1">
    <citation type="journal article" date="2020" name="mSystems">
        <title>Genome- and Community-Level Interaction Insights into Carbon Utilization and Element Cycling Functions of Hydrothermarchaeota in Hydrothermal Sediment.</title>
        <authorList>
            <person name="Zhou Z."/>
            <person name="Liu Y."/>
            <person name="Xu W."/>
            <person name="Pan J."/>
            <person name="Luo Z.H."/>
            <person name="Li M."/>
        </authorList>
    </citation>
    <scope>NUCLEOTIDE SEQUENCE [LARGE SCALE GENOMIC DNA]</scope>
    <source>
        <strain evidence="1">SpSt-222</strain>
    </source>
</reference>
<accession>A0A7C1FSR7</accession>
<protein>
    <submittedName>
        <fullName evidence="1">DUF3341 domain-containing protein</fullName>
    </submittedName>
</protein>
<name>A0A7C1FSR7_THERO</name>
<dbReference type="AlphaFoldDB" id="A0A7C1FSR7"/>
<proteinExistence type="predicted"/>
<gene>
    <name evidence="1" type="ORF">ENP47_05040</name>
</gene>
<organism evidence="1">
    <name type="scientific">Thermomicrobium roseum</name>
    <dbReference type="NCBI Taxonomy" id="500"/>
    <lineage>
        <taxon>Bacteria</taxon>
        <taxon>Pseudomonadati</taxon>
        <taxon>Thermomicrobiota</taxon>
        <taxon>Thermomicrobia</taxon>
        <taxon>Thermomicrobiales</taxon>
        <taxon>Thermomicrobiaceae</taxon>
        <taxon>Thermomicrobium</taxon>
    </lineage>
</organism>
<dbReference type="Pfam" id="PF11821">
    <property type="entry name" value="ActD"/>
    <property type="match status" value="1"/>
</dbReference>
<comment type="caution">
    <text evidence="1">The sequence shown here is derived from an EMBL/GenBank/DDBJ whole genome shotgun (WGS) entry which is preliminary data.</text>
</comment>
<dbReference type="EMBL" id="DSJL01000010">
    <property type="protein sequence ID" value="HEF64946.1"/>
    <property type="molecule type" value="Genomic_DNA"/>
</dbReference>
<sequence>MAIREVLGLYRDLDSAVAAADALREAGFSRNEFEVLSNAPYPEGTFGEESGIHRLFVFPLIGAACGFAAGLLITGGTQLSFPLMTGGKPLLSIPPMIIIMYEGTMLGALIFTVLGVLFESRLPWIGRALYDPRITQGYIGILVRTAPEREARAIEALRKANPEDILTEGGKAGQQPARG</sequence>
<dbReference type="InterPro" id="IPR021776">
    <property type="entry name" value="ActD"/>
</dbReference>